<gene>
    <name evidence="3" type="primary">yegE_2</name>
    <name evidence="3" type="ORF">HDIA_4323</name>
</gene>
<accession>A0A2C9DC13</accession>
<dbReference type="PROSITE" id="PS50887">
    <property type="entry name" value="GGDEF"/>
    <property type="match status" value="1"/>
</dbReference>
<sequence length="502" mass="54487">MGDVTSKSNPGRLKRDIYVAASLTVIAFVITLFFIVDRASVVANGLALQDDFELLNTELANQRRSAEVTMNEATTSLDGLATMRRRDPDMDFMIQEMKTWITEDYGIRQVLVVDGAGVFRFAMQDGNETAEPSSLPLSQFAVGSAERARAWFEEVKPQLPKGWELKNARQNDRARYVLSDFATVDGQFGMILAQVVVPFADDGIFMEGDGQVNVAFRPLDYGGLDAAAQRLSLRGFRVASVGDSPDIAARLEVASHDGTPAFALLWDKPDPRTPILLAVLPLGVALVCAIVALLAIMLRRYRLALHELAASEELNRRLANHDALTGLANRAQFDRRLDSLIKSNPRDGFAVMCIDLDKFKAVNDTYGHNAGDAVLVAAASRFAERIGEKGLVARTGGDEFVALVTSGVDPRDLKMLGECLIADACLPVPFESNDLQIGASIGVSIFPGNGRTAKDIINSADQVLYDSKRAGRGRCTLAEQSVRDADRTSIHARPSATIAMPA</sequence>
<keyword evidence="3" id="KW-0548">Nucleotidyltransferase</keyword>
<organism evidence="3 4">
    <name type="scientific">Hartmannibacter diazotrophicus</name>
    <dbReference type="NCBI Taxonomy" id="1482074"/>
    <lineage>
        <taxon>Bacteria</taxon>
        <taxon>Pseudomonadati</taxon>
        <taxon>Pseudomonadota</taxon>
        <taxon>Alphaproteobacteria</taxon>
        <taxon>Hyphomicrobiales</taxon>
        <taxon>Pleomorphomonadaceae</taxon>
        <taxon>Hartmannibacter</taxon>
    </lineage>
</organism>
<evidence type="ECO:0000313" key="4">
    <source>
        <dbReference type="Proteomes" id="UP000223606"/>
    </source>
</evidence>
<reference evidence="4" key="1">
    <citation type="submission" date="2017-09" db="EMBL/GenBank/DDBJ databases">
        <title>Genome sequence of Nannocystis excedens DSM 71.</title>
        <authorList>
            <person name="Blom J."/>
        </authorList>
    </citation>
    <scope>NUCLEOTIDE SEQUENCE [LARGE SCALE GENOMIC DNA]</scope>
    <source>
        <strain evidence="4">type strain: E19</strain>
    </source>
</reference>
<dbReference type="NCBIfam" id="TIGR00254">
    <property type="entry name" value="GGDEF"/>
    <property type="match status" value="1"/>
</dbReference>
<dbReference type="Proteomes" id="UP000223606">
    <property type="component" value="Chromosome 1"/>
</dbReference>
<dbReference type="PANTHER" id="PTHR44757:SF2">
    <property type="entry name" value="BIOFILM ARCHITECTURE MAINTENANCE PROTEIN MBAA"/>
    <property type="match status" value="1"/>
</dbReference>
<keyword evidence="1" id="KW-1133">Transmembrane helix</keyword>
<keyword evidence="1" id="KW-0472">Membrane</keyword>
<dbReference type="InterPro" id="IPR043128">
    <property type="entry name" value="Rev_trsase/Diguanyl_cyclase"/>
</dbReference>
<dbReference type="CDD" id="cd01949">
    <property type="entry name" value="GGDEF"/>
    <property type="match status" value="1"/>
</dbReference>
<dbReference type="GO" id="GO:0052621">
    <property type="term" value="F:diguanylate cyclase activity"/>
    <property type="evidence" value="ECO:0007669"/>
    <property type="project" value="UniProtKB-EC"/>
</dbReference>
<feature type="transmembrane region" description="Helical" evidence="1">
    <location>
        <begin position="17"/>
        <end position="36"/>
    </location>
</feature>
<dbReference type="InterPro" id="IPR029787">
    <property type="entry name" value="Nucleotide_cyclase"/>
</dbReference>
<dbReference type="RefSeq" id="WP_099558060.1">
    <property type="nucleotide sequence ID" value="NZ_LT960614.1"/>
</dbReference>
<dbReference type="SMART" id="SM00267">
    <property type="entry name" value="GGDEF"/>
    <property type="match status" value="1"/>
</dbReference>
<dbReference type="AlphaFoldDB" id="A0A2C9DC13"/>
<feature type="domain" description="GGDEF" evidence="2">
    <location>
        <begin position="347"/>
        <end position="480"/>
    </location>
</feature>
<keyword evidence="1" id="KW-0812">Transmembrane</keyword>
<dbReference type="EMBL" id="LT960614">
    <property type="protein sequence ID" value="SON57864.1"/>
    <property type="molecule type" value="Genomic_DNA"/>
</dbReference>
<dbReference type="OrthoDB" id="9814202at2"/>
<evidence type="ECO:0000256" key="1">
    <source>
        <dbReference type="SAM" id="Phobius"/>
    </source>
</evidence>
<keyword evidence="3" id="KW-0808">Transferase</keyword>
<protein>
    <submittedName>
        <fullName evidence="3">Putative diguanylate cyclase YegE</fullName>
        <ecNumber evidence="3">2.7.7.65</ecNumber>
    </submittedName>
</protein>
<evidence type="ECO:0000259" key="2">
    <source>
        <dbReference type="PROSITE" id="PS50887"/>
    </source>
</evidence>
<dbReference type="PANTHER" id="PTHR44757">
    <property type="entry name" value="DIGUANYLATE CYCLASE DGCP"/>
    <property type="match status" value="1"/>
</dbReference>
<dbReference type="InterPro" id="IPR052155">
    <property type="entry name" value="Biofilm_reg_signaling"/>
</dbReference>
<proteinExistence type="predicted"/>
<dbReference type="Pfam" id="PF00990">
    <property type="entry name" value="GGDEF"/>
    <property type="match status" value="1"/>
</dbReference>
<dbReference type="Gene3D" id="3.30.70.270">
    <property type="match status" value="1"/>
</dbReference>
<name>A0A2C9DC13_9HYPH</name>
<feature type="transmembrane region" description="Helical" evidence="1">
    <location>
        <begin position="275"/>
        <end position="298"/>
    </location>
</feature>
<dbReference type="SUPFAM" id="SSF55073">
    <property type="entry name" value="Nucleotide cyclase"/>
    <property type="match status" value="1"/>
</dbReference>
<dbReference type="KEGG" id="hdi:HDIA_4323"/>
<keyword evidence="4" id="KW-1185">Reference proteome</keyword>
<evidence type="ECO:0000313" key="3">
    <source>
        <dbReference type="EMBL" id="SON57864.1"/>
    </source>
</evidence>
<dbReference type="InterPro" id="IPR000160">
    <property type="entry name" value="GGDEF_dom"/>
</dbReference>
<dbReference type="EC" id="2.7.7.65" evidence="3"/>